<dbReference type="InterPro" id="IPR050855">
    <property type="entry name" value="NDM-1-like"/>
</dbReference>
<proteinExistence type="predicted"/>
<dbReference type="Proteomes" id="UP000437736">
    <property type="component" value="Unassembled WGS sequence"/>
</dbReference>
<dbReference type="Pfam" id="PF00753">
    <property type="entry name" value="Lactamase_B"/>
    <property type="match status" value="1"/>
</dbReference>
<accession>A0ABW9QNB0</accession>
<dbReference type="SMART" id="SM00849">
    <property type="entry name" value="Lactamase_B"/>
    <property type="match status" value="1"/>
</dbReference>
<reference evidence="2 3" key="1">
    <citation type="submission" date="2019-11" db="EMBL/GenBank/DDBJ databases">
        <title>Acidiferrimicrobium australis gen. nov., sp. nov., an acidophilic and obligately heterotrophic, member of the Actinobacteria that catalyses dissimilatory oxido- reduction of iron isolated from metal-rich acidic water in Chile.</title>
        <authorList>
            <person name="Gonzalez D."/>
            <person name="Huber K."/>
            <person name="Hedrich S."/>
            <person name="Rojas-Villalobos C."/>
            <person name="Quatrini R."/>
            <person name="Dinamarca M.A."/>
            <person name="Schwarz A."/>
            <person name="Canales C."/>
            <person name="Nancucheo I."/>
        </authorList>
    </citation>
    <scope>NUCLEOTIDE SEQUENCE [LARGE SCALE GENOMIC DNA]</scope>
    <source>
        <strain evidence="2 3">USS-CCA1</strain>
    </source>
</reference>
<feature type="non-terminal residue" evidence="2">
    <location>
        <position position="225"/>
    </location>
</feature>
<dbReference type="SUPFAM" id="SSF56281">
    <property type="entry name" value="Metallo-hydrolase/oxidoreductase"/>
    <property type="match status" value="1"/>
</dbReference>
<sequence length="225" mass="24731">MTDPSHGFVELADGVWLHTSERGMTTTTVVALDGERCLLVDPAMEPHDLAAVADWLAATDRRVAFGWSTHAHWDHVLWSSRFGRDVPRFATQANVATCSAELPELHGYIDHQCPGHEVELCGLLTPVRAAGLLWPAAWEVAEHRAHAPGHALLWLADRGVLIAGDMVSDIEIPTLDLDQADPLGDYRRALDLIEAYADRAAVFIPGHGRAGDGTELRCRLELDRR</sequence>
<comment type="caution">
    <text evidence="2">The sequence shown here is derived from an EMBL/GenBank/DDBJ whole genome shotgun (WGS) entry which is preliminary data.</text>
</comment>
<dbReference type="InterPro" id="IPR001279">
    <property type="entry name" value="Metallo-B-lactamas"/>
</dbReference>
<gene>
    <name evidence="2" type="ORF">GHK86_00680</name>
</gene>
<evidence type="ECO:0000259" key="1">
    <source>
        <dbReference type="SMART" id="SM00849"/>
    </source>
</evidence>
<dbReference type="PANTHER" id="PTHR42951">
    <property type="entry name" value="METALLO-BETA-LACTAMASE DOMAIN-CONTAINING"/>
    <property type="match status" value="1"/>
</dbReference>
<dbReference type="Gene3D" id="3.60.15.10">
    <property type="entry name" value="Ribonuclease Z/Hydroxyacylglutathione hydrolase-like"/>
    <property type="match status" value="1"/>
</dbReference>
<dbReference type="EMBL" id="WJHE01000025">
    <property type="protein sequence ID" value="MST31247.1"/>
    <property type="molecule type" value="Genomic_DNA"/>
</dbReference>
<keyword evidence="3" id="KW-1185">Reference proteome</keyword>
<dbReference type="PANTHER" id="PTHR42951:SF22">
    <property type="entry name" value="METALLO BETA-LACTAMASE SUPERFAMILY LIPOPROTEIN"/>
    <property type="match status" value="1"/>
</dbReference>
<evidence type="ECO:0000313" key="2">
    <source>
        <dbReference type="EMBL" id="MST31247.1"/>
    </source>
</evidence>
<dbReference type="InterPro" id="IPR036866">
    <property type="entry name" value="RibonucZ/Hydroxyglut_hydro"/>
</dbReference>
<feature type="domain" description="Metallo-beta-lactamase" evidence="1">
    <location>
        <begin position="25"/>
        <end position="207"/>
    </location>
</feature>
<organism evidence="2 3">
    <name type="scientific">Acidiferrimicrobium australe</name>
    <dbReference type="NCBI Taxonomy" id="2664430"/>
    <lineage>
        <taxon>Bacteria</taxon>
        <taxon>Bacillati</taxon>
        <taxon>Actinomycetota</taxon>
        <taxon>Acidimicrobiia</taxon>
        <taxon>Acidimicrobiales</taxon>
        <taxon>Acidimicrobiaceae</taxon>
        <taxon>Acidiferrimicrobium</taxon>
    </lineage>
</organism>
<evidence type="ECO:0000313" key="3">
    <source>
        <dbReference type="Proteomes" id="UP000437736"/>
    </source>
</evidence>
<name>A0ABW9QNB0_9ACTN</name>
<protein>
    <submittedName>
        <fullName evidence="2">MBL fold metallo-hydrolase</fullName>
    </submittedName>
</protein>